<reference evidence="1" key="1">
    <citation type="submission" date="2019-08" db="EMBL/GenBank/DDBJ databases">
        <authorList>
            <person name="Kucharzyk K."/>
            <person name="Murdoch R.W."/>
            <person name="Higgins S."/>
            <person name="Loffler F."/>
        </authorList>
    </citation>
    <scope>NUCLEOTIDE SEQUENCE</scope>
</reference>
<sequence>MNGILSAAADNGITGNCDVVQCHVAAADAFGYDKVTGNLHIFERRARYVHDYRSAYVLRICLGFVIQPGNRVVQDGDDFRAGDGGFGIERAVIPLDVALINHRIHRSDSPGRNTGAVAEDGIALRAFVDAQRTRKNDHGFLAGHLIGWANRRAVALNHTRGVGFQNRVRIKGLAKVGKTVFCLVLIFHDAVDDNRHFAPCYRVVRAERSVRALHNSQAAPFFDRRLGPVLLHIRVCS</sequence>
<accession>A0A644VZ09</accession>
<evidence type="ECO:0000313" key="1">
    <source>
        <dbReference type="EMBL" id="MPL96556.1"/>
    </source>
</evidence>
<dbReference type="EMBL" id="VSSQ01000514">
    <property type="protein sequence ID" value="MPL96556.1"/>
    <property type="molecule type" value="Genomic_DNA"/>
</dbReference>
<name>A0A644VZ09_9ZZZZ</name>
<protein>
    <submittedName>
        <fullName evidence="1">Uncharacterized protein</fullName>
    </submittedName>
</protein>
<dbReference type="AlphaFoldDB" id="A0A644VZ09"/>
<organism evidence="1">
    <name type="scientific">bioreactor metagenome</name>
    <dbReference type="NCBI Taxonomy" id="1076179"/>
    <lineage>
        <taxon>unclassified sequences</taxon>
        <taxon>metagenomes</taxon>
        <taxon>ecological metagenomes</taxon>
    </lineage>
</organism>
<gene>
    <name evidence="1" type="ORF">SDC9_42738</name>
</gene>
<comment type="caution">
    <text evidence="1">The sequence shown here is derived from an EMBL/GenBank/DDBJ whole genome shotgun (WGS) entry which is preliminary data.</text>
</comment>
<proteinExistence type="predicted"/>